<dbReference type="Gene3D" id="3.40.50.410">
    <property type="entry name" value="von Willebrand factor, type A domain"/>
    <property type="match status" value="1"/>
</dbReference>
<evidence type="ECO:0000256" key="1">
    <source>
        <dbReference type="SAM" id="MobiDB-lite"/>
    </source>
</evidence>
<feature type="domain" description="VWFA" evidence="2">
    <location>
        <begin position="443"/>
        <end position="633"/>
    </location>
</feature>
<dbReference type="AlphaFoldDB" id="A0A4Y8LIW6"/>
<accession>A0A4Y8LIW6</accession>
<dbReference type="EMBL" id="SORX01000002">
    <property type="protein sequence ID" value="TFE02970.1"/>
    <property type="molecule type" value="Genomic_DNA"/>
</dbReference>
<comment type="caution">
    <text evidence="3">The sequence shown here is derived from an EMBL/GenBank/DDBJ whole genome shotgun (WGS) entry which is preliminary data.</text>
</comment>
<gene>
    <name evidence="3" type="ORF">E2626_03945</name>
</gene>
<evidence type="ECO:0000313" key="4">
    <source>
        <dbReference type="Proteomes" id="UP000297776"/>
    </source>
</evidence>
<dbReference type="InterPro" id="IPR002035">
    <property type="entry name" value="VWF_A"/>
</dbReference>
<feature type="compositionally biased region" description="Polar residues" evidence="1">
    <location>
        <begin position="317"/>
        <end position="326"/>
    </location>
</feature>
<reference evidence="3 4" key="1">
    <citation type="submission" date="2019-03" db="EMBL/GenBank/DDBJ databases">
        <authorList>
            <person name="Yang Y."/>
        </authorList>
    </citation>
    <scope>NUCLEOTIDE SEQUENCE [LARGE SCALE GENOMIC DNA]</scope>
    <source>
        <strain evidence="3 4">ASL-1</strain>
    </source>
</reference>
<name>A0A4Y8LIW6_9BACL</name>
<dbReference type="SMART" id="SM00327">
    <property type="entry name" value="VWA"/>
    <property type="match status" value="1"/>
</dbReference>
<dbReference type="PANTHER" id="PTHR41248">
    <property type="entry name" value="NORD PROTEIN"/>
    <property type="match status" value="1"/>
</dbReference>
<evidence type="ECO:0000313" key="3">
    <source>
        <dbReference type="EMBL" id="TFE02970.1"/>
    </source>
</evidence>
<dbReference type="PANTHER" id="PTHR41248:SF1">
    <property type="entry name" value="NORD PROTEIN"/>
    <property type="match status" value="1"/>
</dbReference>
<dbReference type="Proteomes" id="UP000297776">
    <property type="component" value="Unassembled WGS sequence"/>
</dbReference>
<organism evidence="3 4">
    <name type="scientific">Jeotgalibacillus salarius</name>
    <dbReference type="NCBI Taxonomy" id="546023"/>
    <lineage>
        <taxon>Bacteria</taxon>
        <taxon>Bacillati</taxon>
        <taxon>Bacillota</taxon>
        <taxon>Bacilli</taxon>
        <taxon>Bacillales</taxon>
        <taxon>Caryophanaceae</taxon>
        <taxon>Jeotgalibacillus</taxon>
    </lineage>
</organism>
<protein>
    <recommendedName>
        <fullName evidence="2">VWFA domain-containing protein</fullName>
    </recommendedName>
</protein>
<feature type="region of interest" description="Disordered" evidence="1">
    <location>
        <begin position="306"/>
        <end position="360"/>
    </location>
</feature>
<dbReference type="CDD" id="cd01454">
    <property type="entry name" value="vWA_norD_type"/>
    <property type="match status" value="1"/>
</dbReference>
<keyword evidence="4" id="KW-1185">Reference proteome</keyword>
<feature type="compositionally biased region" description="Basic and acidic residues" evidence="1">
    <location>
        <begin position="329"/>
        <end position="344"/>
    </location>
</feature>
<dbReference type="InterPro" id="IPR051928">
    <property type="entry name" value="NorD/CobT"/>
</dbReference>
<dbReference type="SUPFAM" id="SSF53300">
    <property type="entry name" value="vWA-like"/>
    <property type="match status" value="1"/>
</dbReference>
<dbReference type="InterPro" id="IPR036465">
    <property type="entry name" value="vWFA_dom_sf"/>
</dbReference>
<dbReference type="OrthoDB" id="2370292at2"/>
<dbReference type="RefSeq" id="WP_134379897.1">
    <property type="nucleotide sequence ID" value="NZ_SORX01000002.1"/>
</dbReference>
<evidence type="ECO:0000259" key="2">
    <source>
        <dbReference type="SMART" id="SM00327"/>
    </source>
</evidence>
<feature type="region of interest" description="Disordered" evidence="1">
    <location>
        <begin position="260"/>
        <end position="290"/>
    </location>
</feature>
<proteinExistence type="predicted"/>
<sequence>MQRFIQFNDEQVNSFRLMQLIDLAKTLTKEKEMTVEYSPMNYLDVPGNTLFVSHFWDHRSELEEWHGLITDVFLRAEGAYKHSDPIEIQKFIQYTHTLDHPSFAKQLFMLIEDARLEEITKKKRPGTKKAFATRRSVYFKYFNSQLNVHKVKGVTTDAFFNLIYLLIFADSPIDEWPHVQTDINRAKPFITQQIEKAHETSSTADTIKICKALCEVTDELLAKDMLNEYFHLPEKTINNWAEGLTFEDLKRKDELINDDVEKEKPTGNEEVEDEEFKAWHRESEEEGESFLQFELESGTKTSIDTEAAREGDDQEQALGSVQGSSKKSQRQEFDEQDAERKSEETNEGGSSKYGKENEHAFPVFENPDIVKDQEKLLYQQYKKDISLYQKKLQKIIEKTLDHKKTNPRDHLVKGRLSKNLIPYFTDEKPRIFYKKDEESPKIDAAFELLLDCSASMFDKMDETKKGLVLFHEALKSVQVPHEITGFWESTPKAGQDGQPNHFRTVISFDRSLYQGGEEIMQLEPEEDNRDGYAIRHMTERLEKRTEKQKFLLVFSDGEPAAADYEQNGIVDTHDAVLSARKRGIEVMNVFLSTSEIPESQKEVIQNIYGRFSLFVQNIDELPDILFPLLKRLLYKSI</sequence>